<comment type="caution">
    <text evidence="1">The sequence shown here is derived from an EMBL/GenBank/DDBJ whole genome shotgun (WGS) entry which is preliminary data.</text>
</comment>
<protein>
    <submittedName>
        <fullName evidence="1">Uncharacterized protein</fullName>
    </submittedName>
</protein>
<evidence type="ECO:0000313" key="2">
    <source>
        <dbReference type="Proteomes" id="UP000602284"/>
    </source>
</evidence>
<reference evidence="1 2" key="1">
    <citation type="submission" date="2021-01" db="EMBL/GenBank/DDBJ databases">
        <title>Tumebacillus sp. strain ITR2 16S ribosomal RNA gene Genome sequencing and assembly.</title>
        <authorList>
            <person name="Kang M."/>
        </authorList>
    </citation>
    <scope>NUCLEOTIDE SEQUENCE [LARGE SCALE GENOMIC DNA]</scope>
    <source>
        <strain evidence="1 2">ITR2</strain>
    </source>
</reference>
<evidence type="ECO:0000313" key="1">
    <source>
        <dbReference type="EMBL" id="MBL0385979.1"/>
    </source>
</evidence>
<name>A0ABS1J6U5_9BACL</name>
<accession>A0ABS1J6U5</accession>
<dbReference type="Proteomes" id="UP000602284">
    <property type="component" value="Unassembled WGS sequence"/>
</dbReference>
<keyword evidence="2" id="KW-1185">Reference proteome</keyword>
<dbReference type="EMBL" id="JAEQNB010000001">
    <property type="protein sequence ID" value="MBL0385979.1"/>
    <property type="molecule type" value="Genomic_DNA"/>
</dbReference>
<sequence>MDVFARSVQGVVQFLQEAVEREWRSPEERRFHSELQGPWFDEVARWLEQFAGHELWQTAGERMDEVRAFSRGVRDELGYVLSRIEPQLAMSVLCGLPASQGLGYTHERLALSLGVENGQVLSWEQEGYARMRTLLNERTPLLAYVLALSVELEAQNPVKESEPEDVEALVGQAGFDPDFDLRRYVSPAMELELRQWFHKWGVESPFPDDEGRELAVALVQARLKWEMSAGEEESEDA</sequence>
<gene>
    <name evidence="1" type="ORF">JJB07_04875</name>
</gene>
<proteinExistence type="predicted"/>
<organism evidence="1 2">
    <name type="scientific">Tumebacillus amylolyticus</name>
    <dbReference type="NCBI Taxonomy" id="2801339"/>
    <lineage>
        <taxon>Bacteria</taxon>
        <taxon>Bacillati</taxon>
        <taxon>Bacillota</taxon>
        <taxon>Bacilli</taxon>
        <taxon>Bacillales</taxon>
        <taxon>Alicyclobacillaceae</taxon>
        <taxon>Tumebacillus</taxon>
    </lineage>
</organism>
<dbReference type="RefSeq" id="WP_201631629.1">
    <property type="nucleotide sequence ID" value="NZ_JAEQNB010000001.1"/>
</dbReference>